<evidence type="ECO:0000313" key="2">
    <source>
        <dbReference type="Proteomes" id="UP000198741"/>
    </source>
</evidence>
<reference evidence="1 2" key="1">
    <citation type="submission" date="2016-10" db="EMBL/GenBank/DDBJ databases">
        <authorList>
            <person name="de Groot N.N."/>
        </authorList>
    </citation>
    <scope>NUCLEOTIDE SEQUENCE [LARGE SCALE GENOMIC DNA]</scope>
    <source>
        <strain evidence="2">P4-7,KCTC 19426,CECT 7604</strain>
    </source>
</reference>
<proteinExistence type="predicted"/>
<gene>
    <name evidence="1" type="ORF">SAMN04515671_3882</name>
</gene>
<sequence length="106" mass="10737">MCFAAYPGGAVFLTNGARGVLLPSSSDPLRVAGRTQLARSDAIWGAASGKVDHVQLQDSARPKGVAVTLSPVGTQVRVFVAPVSAGSVTVTAFGPDGTVMQVVKQG</sequence>
<name>A0A1H0S3G4_9ACTN</name>
<dbReference type="Proteomes" id="UP000198741">
    <property type="component" value="Chromosome I"/>
</dbReference>
<organism evidence="1 2">
    <name type="scientific">Nakamurella panacisegetis</name>
    <dbReference type="NCBI Taxonomy" id="1090615"/>
    <lineage>
        <taxon>Bacteria</taxon>
        <taxon>Bacillati</taxon>
        <taxon>Actinomycetota</taxon>
        <taxon>Actinomycetes</taxon>
        <taxon>Nakamurellales</taxon>
        <taxon>Nakamurellaceae</taxon>
        <taxon>Nakamurella</taxon>
    </lineage>
</organism>
<evidence type="ECO:0000313" key="1">
    <source>
        <dbReference type="EMBL" id="SDP36129.1"/>
    </source>
</evidence>
<accession>A0A1H0S3G4</accession>
<dbReference type="AlphaFoldDB" id="A0A1H0S3G4"/>
<protein>
    <submittedName>
        <fullName evidence="1">Uncharacterized protein</fullName>
    </submittedName>
</protein>
<keyword evidence="2" id="KW-1185">Reference proteome</keyword>
<dbReference type="EMBL" id="LT629710">
    <property type="protein sequence ID" value="SDP36129.1"/>
    <property type="molecule type" value="Genomic_DNA"/>
</dbReference>